<proteinExistence type="predicted"/>
<accession>A0AAE0CI55</accession>
<dbReference type="InterPro" id="IPR024862">
    <property type="entry name" value="TRPV"/>
</dbReference>
<dbReference type="PANTHER" id="PTHR10582">
    <property type="entry name" value="TRANSIENT RECEPTOR POTENTIAL ION CHANNEL PROTEIN"/>
    <property type="match status" value="1"/>
</dbReference>
<evidence type="ECO:0000256" key="3">
    <source>
        <dbReference type="ARBA" id="ARBA00022737"/>
    </source>
</evidence>
<gene>
    <name evidence="8" type="ORF">CYMTET_36202</name>
</gene>
<dbReference type="GO" id="GO:0005886">
    <property type="term" value="C:plasma membrane"/>
    <property type="evidence" value="ECO:0007669"/>
    <property type="project" value="TreeGrafter"/>
</dbReference>
<organism evidence="8 9">
    <name type="scientific">Cymbomonas tetramitiformis</name>
    <dbReference type="NCBI Taxonomy" id="36881"/>
    <lineage>
        <taxon>Eukaryota</taxon>
        <taxon>Viridiplantae</taxon>
        <taxon>Chlorophyta</taxon>
        <taxon>Pyramimonadophyceae</taxon>
        <taxon>Pyramimonadales</taxon>
        <taxon>Pyramimonadaceae</taxon>
        <taxon>Cymbomonas</taxon>
    </lineage>
</organism>
<keyword evidence="3" id="KW-0677">Repeat</keyword>
<sequence>PGHSGAVLHCCQRRVTLVRCCTAASAGSLCVAFLPARVTLVRCCTAASAGSLWCGVALLPAPGHSGTHENFLIEALIVTLFVAWCIVSNVVMINLLIALMGNTFNKVEENAERAWRLQWARIILQIERRLPSSYQQRFRLGEVIEGKHWHVFEEVSKDSDAHQAQSQLELLGSLENSYDSKDRRPRLKKFMHIASLPRNFSMASAIDD</sequence>
<dbReference type="InterPro" id="IPR005821">
    <property type="entry name" value="Ion_trans_dom"/>
</dbReference>
<evidence type="ECO:0000256" key="5">
    <source>
        <dbReference type="ARBA" id="ARBA00023136"/>
    </source>
</evidence>
<feature type="domain" description="Ion transport" evidence="7">
    <location>
        <begin position="73"/>
        <end position="111"/>
    </location>
</feature>
<evidence type="ECO:0000313" key="9">
    <source>
        <dbReference type="Proteomes" id="UP001190700"/>
    </source>
</evidence>
<comment type="caution">
    <text evidence="8">The sequence shown here is derived from an EMBL/GenBank/DDBJ whole genome shotgun (WGS) entry which is preliminary data.</text>
</comment>
<keyword evidence="4 6" id="KW-1133">Transmembrane helix</keyword>
<keyword evidence="2 6" id="KW-0812">Transmembrane</keyword>
<evidence type="ECO:0000256" key="6">
    <source>
        <dbReference type="SAM" id="Phobius"/>
    </source>
</evidence>
<dbReference type="PANTHER" id="PTHR10582:SF31">
    <property type="entry name" value="TRANSIENT RECEPTOR POTENTIAL CATION CHANNEL SUBFAMILY V MEMBER 6-LIKE"/>
    <property type="match status" value="1"/>
</dbReference>
<evidence type="ECO:0000313" key="8">
    <source>
        <dbReference type="EMBL" id="KAK3254585.1"/>
    </source>
</evidence>
<evidence type="ECO:0000256" key="1">
    <source>
        <dbReference type="ARBA" id="ARBA00004141"/>
    </source>
</evidence>
<keyword evidence="9" id="KW-1185">Reference proteome</keyword>
<dbReference type="Pfam" id="PF00520">
    <property type="entry name" value="Ion_trans"/>
    <property type="match status" value="1"/>
</dbReference>
<comment type="subcellular location">
    <subcellularLocation>
        <location evidence="1">Membrane</location>
        <topology evidence="1">Multi-pass membrane protein</topology>
    </subcellularLocation>
</comment>
<reference evidence="8 9" key="1">
    <citation type="journal article" date="2015" name="Genome Biol. Evol.">
        <title>Comparative Genomics of a Bacterivorous Green Alga Reveals Evolutionary Causalities and Consequences of Phago-Mixotrophic Mode of Nutrition.</title>
        <authorList>
            <person name="Burns J.A."/>
            <person name="Paasch A."/>
            <person name="Narechania A."/>
            <person name="Kim E."/>
        </authorList>
    </citation>
    <scope>NUCLEOTIDE SEQUENCE [LARGE SCALE GENOMIC DNA]</scope>
    <source>
        <strain evidence="8 9">PLY_AMNH</strain>
    </source>
</reference>
<dbReference type="GO" id="GO:0098703">
    <property type="term" value="P:calcium ion import across plasma membrane"/>
    <property type="evidence" value="ECO:0007669"/>
    <property type="project" value="TreeGrafter"/>
</dbReference>
<evidence type="ECO:0000259" key="7">
    <source>
        <dbReference type="Pfam" id="PF00520"/>
    </source>
</evidence>
<feature type="transmembrane region" description="Helical" evidence="6">
    <location>
        <begin position="71"/>
        <end position="97"/>
    </location>
</feature>
<dbReference type="EMBL" id="LGRX02023389">
    <property type="protein sequence ID" value="KAK3254585.1"/>
    <property type="molecule type" value="Genomic_DNA"/>
</dbReference>
<evidence type="ECO:0000256" key="4">
    <source>
        <dbReference type="ARBA" id="ARBA00022989"/>
    </source>
</evidence>
<name>A0AAE0CI55_9CHLO</name>
<feature type="non-terminal residue" evidence="8">
    <location>
        <position position="1"/>
    </location>
</feature>
<dbReference type="GO" id="GO:0005262">
    <property type="term" value="F:calcium channel activity"/>
    <property type="evidence" value="ECO:0007669"/>
    <property type="project" value="TreeGrafter"/>
</dbReference>
<keyword evidence="5 6" id="KW-0472">Membrane</keyword>
<evidence type="ECO:0000256" key="2">
    <source>
        <dbReference type="ARBA" id="ARBA00022692"/>
    </source>
</evidence>
<protein>
    <recommendedName>
        <fullName evidence="7">Ion transport domain-containing protein</fullName>
    </recommendedName>
</protein>
<dbReference type="AlphaFoldDB" id="A0AAE0CI55"/>
<dbReference type="Proteomes" id="UP001190700">
    <property type="component" value="Unassembled WGS sequence"/>
</dbReference>
<dbReference type="Gene3D" id="1.10.287.70">
    <property type="match status" value="1"/>
</dbReference>